<accession>A0A6A6NJI3</accession>
<evidence type="ECO:0000313" key="3">
    <source>
        <dbReference type="Proteomes" id="UP000467840"/>
    </source>
</evidence>
<dbReference type="PANTHER" id="PTHR33592">
    <property type="entry name" value="TRANSMEMBRANE PROTEIN"/>
    <property type="match status" value="1"/>
</dbReference>
<keyword evidence="1" id="KW-1133">Transmembrane helix</keyword>
<feature type="transmembrane region" description="Helical" evidence="1">
    <location>
        <begin position="117"/>
        <end position="134"/>
    </location>
</feature>
<reference evidence="2 3" key="1">
    <citation type="journal article" date="2020" name="Mol. Plant">
        <title>The Chromosome-Based Rubber Tree Genome Provides New Insights into Spurge Genome Evolution and Rubber Biosynthesis.</title>
        <authorList>
            <person name="Liu J."/>
            <person name="Shi C."/>
            <person name="Shi C.C."/>
            <person name="Li W."/>
            <person name="Zhang Q.J."/>
            <person name="Zhang Y."/>
            <person name="Li K."/>
            <person name="Lu H.F."/>
            <person name="Shi C."/>
            <person name="Zhu S.T."/>
            <person name="Xiao Z.Y."/>
            <person name="Nan H."/>
            <person name="Yue Y."/>
            <person name="Zhu X.G."/>
            <person name="Wu Y."/>
            <person name="Hong X.N."/>
            <person name="Fan G.Y."/>
            <person name="Tong Y."/>
            <person name="Zhang D."/>
            <person name="Mao C.L."/>
            <person name="Liu Y.L."/>
            <person name="Hao S.J."/>
            <person name="Liu W.Q."/>
            <person name="Lv M.Q."/>
            <person name="Zhang H.B."/>
            <person name="Liu Y."/>
            <person name="Hu-Tang G.R."/>
            <person name="Wang J.P."/>
            <person name="Wang J.H."/>
            <person name="Sun Y.H."/>
            <person name="Ni S.B."/>
            <person name="Chen W.B."/>
            <person name="Zhang X.C."/>
            <person name="Jiao Y.N."/>
            <person name="Eichler E.E."/>
            <person name="Li G.H."/>
            <person name="Liu X."/>
            <person name="Gao L.Z."/>
        </authorList>
    </citation>
    <scope>NUCLEOTIDE SEQUENCE [LARGE SCALE GENOMIC DNA]</scope>
    <source>
        <strain evidence="3">cv. GT1</strain>
        <tissue evidence="2">Leaf</tissue>
    </source>
</reference>
<dbReference type="AlphaFoldDB" id="A0A6A6NJI3"/>
<comment type="caution">
    <text evidence="2">The sequence shown here is derived from an EMBL/GenBank/DDBJ whole genome shotgun (WGS) entry which is preliminary data.</text>
</comment>
<organism evidence="2 3">
    <name type="scientific">Hevea brasiliensis</name>
    <name type="common">Para rubber tree</name>
    <name type="synonym">Siphonia brasiliensis</name>
    <dbReference type="NCBI Taxonomy" id="3981"/>
    <lineage>
        <taxon>Eukaryota</taxon>
        <taxon>Viridiplantae</taxon>
        <taxon>Streptophyta</taxon>
        <taxon>Embryophyta</taxon>
        <taxon>Tracheophyta</taxon>
        <taxon>Spermatophyta</taxon>
        <taxon>Magnoliopsida</taxon>
        <taxon>eudicotyledons</taxon>
        <taxon>Gunneridae</taxon>
        <taxon>Pentapetalae</taxon>
        <taxon>rosids</taxon>
        <taxon>fabids</taxon>
        <taxon>Malpighiales</taxon>
        <taxon>Euphorbiaceae</taxon>
        <taxon>Crotonoideae</taxon>
        <taxon>Micrandreae</taxon>
        <taxon>Hevea</taxon>
    </lineage>
</organism>
<dbReference type="Proteomes" id="UP000467840">
    <property type="component" value="Chromosome 5"/>
</dbReference>
<protein>
    <submittedName>
        <fullName evidence="2">Uncharacterized protein</fullName>
    </submittedName>
</protein>
<gene>
    <name evidence="2" type="ORF">GH714_026678</name>
</gene>
<keyword evidence="1" id="KW-0812">Transmembrane</keyword>
<keyword evidence="3" id="KW-1185">Reference proteome</keyword>
<evidence type="ECO:0000256" key="1">
    <source>
        <dbReference type="SAM" id="Phobius"/>
    </source>
</evidence>
<dbReference type="PANTHER" id="PTHR33592:SF10">
    <property type="entry name" value="TRANSMEMBRANE PROTEIN"/>
    <property type="match status" value="1"/>
</dbReference>
<name>A0A6A6NJI3_HEVBR</name>
<evidence type="ECO:0000313" key="2">
    <source>
        <dbReference type="EMBL" id="KAF2325328.1"/>
    </source>
</evidence>
<proteinExistence type="predicted"/>
<sequence>MQAHEAIRVPFPHREGGPIVEKVVELLESLRTEVTPSGPSGCSYVPTPGRPCVNNERNYAGRVMAPPPPYHHLMAPDAMSASLLERKFAEKYRCGTVPGQRPLVPWFQTYSKNMKRFNIIYLVVVFLFIMSMELREAARILDHEEEWINKGLLLNSLQRGPVSPSKGSDCSHIPKGGACIKGMHFAGHARTPPPLLNSYPYVMVPVEMAAANYRE</sequence>
<dbReference type="EMBL" id="JAAGAX010000001">
    <property type="protein sequence ID" value="KAF2325328.1"/>
    <property type="molecule type" value="Genomic_DNA"/>
</dbReference>
<keyword evidence="1" id="KW-0472">Membrane</keyword>